<dbReference type="Pfam" id="PF00061">
    <property type="entry name" value="Lipocalin"/>
    <property type="match status" value="1"/>
</dbReference>
<name>A0A8C3VM69_9CETA</name>
<reference evidence="11" key="2">
    <citation type="submission" date="2025-09" db="UniProtKB">
        <authorList>
            <consortium name="Ensembl"/>
        </authorList>
    </citation>
    <scope>IDENTIFICATION</scope>
</reference>
<evidence type="ECO:0000256" key="4">
    <source>
        <dbReference type="ARBA" id="ARBA00022525"/>
    </source>
</evidence>
<accession>A0A8C3VM69</accession>
<reference evidence="11" key="1">
    <citation type="submission" date="2025-08" db="UniProtKB">
        <authorList>
            <consortium name="Ensembl"/>
        </authorList>
    </citation>
    <scope>IDENTIFICATION</scope>
</reference>
<dbReference type="PRINTS" id="PR00179">
    <property type="entry name" value="LIPOCALIN"/>
</dbReference>
<keyword evidence="6" id="KW-1015">Disulfide bond</keyword>
<keyword evidence="7" id="KW-0325">Glycoprotein</keyword>
<dbReference type="InterPro" id="IPR000566">
    <property type="entry name" value="Lipocln_cytosolic_FA-bd_dom"/>
</dbReference>
<evidence type="ECO:0000256" key="2">
    <source>
        <dbReference type="ARBA" id="ARBA00006889"/>
    </source>
</evidence>
<proteinExistence type="inferred from homology"/>
<feature type="domain" description="Lipocalin/cytosolic fatty-acid binding" evidence="10">
    <location>
        <begin position="31"/>
        <end position="158"/>
    </location>
</feature>
<dbReference type="SUPFAM" id="SSF50814">
    <property type="entry name" value="Lipocalins"/>
    <property type="match status" value="1"/>
</dbReference>
<protein>
    <submittedName>
        <fullName evidence="11">Lipocalin 6</fullName>
    </submittedName>
</protein>
<dbReference type="PRINTS" id="PR01275">
    <property type="entry name" value="NGELATINASE"/>
</dbReference>
<feature type="signal peptide" evidence="9">
    <location>
        <begin position="1"/>
        <end position="18"/>
    </location>
</feature>
<sequence length="162" mass="18139">RGDVLLAGLLALASGARAAWLGRLDPRQFLGSWYILAVASGEKDFAVESALRNIEGVLVTLTPESNLRVLSSRHRLDSCHLHTVELLKQNSGWVFGNPSLGVLEYRVLGTDFRDYAVVFTQLEFEDEAFNTVELYSRSELASQEAMRRFSKWSKSLGFLSQQ</sequence>
<feature type="chain" id="PRO_5034973490" evidence="9">
    <location>
        <begin position="19"/>
        <end position="162"/>
    </location>
</feature>
<dbReference type="GO" id="GO:0055074">
    <property type="term" value="P:calcium ion homeostasis"/>
    <property type="evidence" value="ECO:0007669"/>
    <property type="project" value="Ensembl"/>
</dbReference>
<evidence type="ECO:0000259" key="10">
    <source>
        <dbReference type="Pfam" id="PF00061"/>
    </source>
</evidence>
<dbReference type="PANTHER" id="PTHR11430:SF10">
    <property type="entry name" value="EPIDIDYMAL-SPECIFIC LIPOCALIN-6"/>
    <property type="match status" value="1"/>
</dbReference>
<evidence type="ECO:0000256" key="6">
    <source>
        <dbReference type="ARBA" id="ARBA00023157"/>
    </source>
</evidence>
<gene>
    <name evidence="11" type="primary">LCN6</name>
</gene>
<dbReference type="InterPro" id="IPR003087">
    <property type="entry name" value="LCN2/LCN12"/>
</dbReference>
<evidence type="ECO:0000256" key="9">
    <source>
        <dbReference type="SAM" id="SignalP"/>
    </source>
</evidence>
<keyword evidence="3" id="KW-0813">Transport</keyword>
<dbReference type="InterPro" id="IPR002345">
    <property type="entry name" value="Lipocalin"/>
</dbReference>
<dbReference type="GO" id="GO:0051592">
    <property type="term" value="P:response to calcium ion"/>
    <property type="evidence" value="ECO:0007669"/>
    <property type="project" value="Ensembl"/>
</dbReference>
<keyword evidence="5 9" id="KW-0732">Signal</keyword>
<evidence type="ECO:0000256" key="7">
    <source>
        <dbReference type="ARBA" id="ARBA00023180"/>
    </source>
</evidence>
<dbReference type="Ensembl" id="ENSCWAT00000001777.1">
    <property type="protein sequence ID" value="ENSCWAP00000001617.1"/>
    <property type="gene ID" value="ENSCWAG00000001352.1"/>
</dbReference>
<evidence type="ECO:0000256" key="5">
    <source>
        <dbReference type="ARBA" id="ARBA00022729"/>
    </source>
</evidence>
<evidence type="ECO:0000313" key="11">
    <source>
        <dbReference type="Ensembl" id="ENSCWAP00000001617.1"/>
    </source>
</evidence>
<dbReference type="Gene3D" id="2.40.128.20">
    <property type="match status" value="1"/>
</dbReference>
<keyword evidence="4" id="KW-0964">Secreted</keyword>
<dbReference type="InterPro" id="IPR022272">
    <property type="entry name" value="Lipocalin_CS"/>
</dbReference>
<organism evidence="11 12">
    <name type="scientific">Catagonus wagneri</name>
    <name type="common">Chacoan peccary</name>
    <dbReference type="NCBI Taxonomy" id="51154"/>
    <lineage>
        <taxon>Eukaryota</taxon>
        <taxon>Metazoa</taxon>
        <taxon>Chordata</taxon>
        <taxon>Craniata</taxon>
        <taxon>Vertebrata</taxon>
        <taxon>Euteleostomi</taxon>
        <taxon>Mammalia</taxon>
        <taxon>Eutheria</taxon>
        <taxon>Laurasiatheria</taxon>
        <taxon>Artiodactyla</taxon>
        <taxon>Suina</taxon>
        <taxon>Tayassuidae</taxon>
        <taxon>Catagonus</taxon>
    </lineage>
</organism>
<dbReference type="Proteomes" id="UP000694540">
    <property type="component" value="Unplaced"/>
</dbReference>
<evidence type="ECO:0000256" key="8">
    <source>
        <dbReference type="RuleBase" id="RU003695"/>
    </source>
</evidence>
<dbReference type="GO" id="GO:0019725">
    <property type="term" value="P:cellular homeostasis"/>
    <property type="evidence" value="ECO:0007669"/>
    <property type="project" value="Ensembl"/>
</dbReference>
<comment type="subcellular location">
    <subcellularLocation>
        <location evidence="1">Secreted</location>
    </subcellularLocation>
</comment>
<dbReference type="PROSITE" id="PS00213">
    <property type="entry name" value="LIPOCALIN"/>
    <property type="match status" value="1"/>
</dbReference>
<evidence type="ECO:0000313" key="12">
    <source>
        <dbReference type="Proteomes" id="UP000694540"/>
    </source>
</evidence>
<dbReference type="PANTHER" id="PTHR11430">
    <property type="entry name" value="LIPOCALIN"/>
    <property type="match status" value="1"/>
</dbReference>
<dbReference type="GO" id="GO:0005576">
    <property type="term" value="C:extracellular region"/>
    <property type="evidence" value="ECO:0007669"/>
    <property type="project" value="UniProtKB-SubCell"/>
</dbReference>
<evidence type="ECO:0000256" key="3">
    <source>
        <dbReference type="ARBA" id="ARBA00022448"/>
    </source>
</evidence>
<dbReference type="GeneTree" id="ENSGT01050000244868"/>
<comment type="similarity">
    <text evidence="2 8">Belongs to the calycin superfamily. Lipocalin family.</text>
</comment>
<dbReference type="GO" id="GO:0007340">
    <property type="term" value="P:acrosome reaction"/>
    <property type="evidence" value="ECO:0007669"/>
    <property type="project" value="Ensembl"/>
</dbReference>
<dbReference type="GO" id="GO:0048469">
    <property type="term" value="P:cell maturation"/>
    <property type="evidence" value="ECO:0007669"/>
    <property type="project" value="Ensembl"/>
</dbReference>
<dbReference type="AlphaFoldDB" id="A0A8C3VM69"/>
<dbReference type="GO" id="GO:0036094">
    <property type="term" value="F:small molecule binding"/>
    <property type="evidence" value="ECO:0007669"/>
    <property type="project" value="InterPro"/>
</dbReference>
<dbReference type="InterPro" id="IPR012674">
    <property type="entry name" value="Calycin"/>
</dbReference>
<keyword evidence="12" id="KW-1185">Reference proteome</keyword>
<evidence type="ECO:0000256" key="1">
    <source>
        <dbReference type="ARBA" id="ARBA00004613"/>
    </source>
</evidence>